<feature type="compositionally biased region" description="Basic and acidic residues" evidence="2">
    <location>
        <begin position="1490"/>
        <end position="1513"/>
    </location>
</feature>
<comment type="caution">
    <text evidence="6">The sequence shown here is derived from an EMBL/GenBank/DDBJ whole genome shotgun (WGS) entry which is preliminary data.</text>
</comment>
<keyword evidence="7" id="KW-1185">Reference proteome</keyword>
<feature type="domain" description="Teneurin-like YD-shell" evidence="5">
    <location>
        <begin position="856"/>
        <end position="989"/>
    </location>
</feature>
<feature type="region of interest" description="Disordered" evidence="2">
    <location>
        <begin position="316"/>
        <end position="348"/>
    </location>
</feature>
<feature type="region of interest" description="Disordered" evidence="2">
    <location>
        <begin position="830"/>
        <end position="849"/>
    </location>
</feature>
<dbReference type="PANTHER" id="PTHR32305:SF15">
    <property type="entry name" value="PROTEIN RHSA-RELATED"/>
    <property type="match status" value="1"/>
</dbReference>
<dbReference type="NCBIfam" id="TIGR01643">
    <property type="entry name" value="YD_repeat_2x"/>
    <property type="match status" value="9"/>
</dbReference>
<keyword evidence="1" id="KW-0677">Repeat</keyword>
<dbReference type="InterPro" id="IPR036689">
    <property type="entry name" value="ESAT-6-like_sf"/>
</dbReference>
<dbReference type="PANTHER" id="PTHR32305">
    <property type="match status" value="1"/>
</dbReference>
<evidence type="ECO:0000259" key="4">
    <source>
        <dbReference type="Pfam" id="PF21725"/>
    </source>
</evidence>
<dbReference type="SUPFAM" id="SSF140453">
    <property type="entry name" value="EsxAB dimer-like"/>
    <property type="match status" value="1"/>
</dbReference>
<dbReference type="Gene3D" id="1.10.287.1060">
    <property type="entry name" value="ESAT-6-like"/>
    <property type="match status" value="1"/>
</dbReference>
<organism evidence="6 7">
    <name type="scientific">Catenulispora pinistramenti</name>
    <dbReference type="NCBI Taxonomy" id="2705254"/>
    <lineage>
        <taxon>Bacteria</taxon>
        <taxon>Bacillati</taxon>
        <taxon>Actinomycetota</taxon>
        <taxon>Actinomycetes</taxon>
        <taxon>Catenulisporales</taxon>
        <taxon>Catenulisporaceae</taxon>
        <taxon>Catenulispora</taxon>
    </lineage>
</organism>
<evidence type="ECO:0000259" key="5">
    <source>
        <dbReference type="Pfam" id="PF25023"/>
    </source>
</evidence>
<dbReference type="RefSeq" id="WP_212017296.1">
    <property type="nucleotide sequence ID" value="NZ_JAAFYZ010000169.1"/>
</dbReference>
<feature type="compositionally biased region" description="Polar residues" evidence="2">
    <location>
        <begin position="137"/>
        <end position="152"/>
    </location>
</feature>
<evidence type="ECO:0000313" key="7">
    <source>
        <dbReference type="Proteomes" id="UP000730482"/>
    </source>
</evidence>
<dbReference type="Pfam" id="PF25023">
    <property type="entry name" value="TEN_YD-shell"/>
    <property type="match status" value="1"/>
</dbReference>
<feature type="region of interest" description="Disordered" evidence="2">
    <location>
        <begin position="137"/>
        <end position="156"/>
    </location>
</feature>
<name>A0ABS5L169_9ACTN</name>
<dbReference type="InterPro" id="IPR056823">
    <property type="entry name" value="TEN-like_YD-shell"/>
</dbReference>
<dbReference type="Pfam" id="PF20148">
    <property type="entry name" value="DUF6531"/>
    <property type="match status" value="1"/>
</dbReference>
<gene>
    <name evidence="6" type="ORF">KGQ19_34895</name>
</gene>
<dbReference type="Gene3D" id="2.180.10.10">
    <property type="entry name" value="RHS repeat-associated core"/>
    <property type="match status" value="2"/>
</dbReference>
<dbReference type="InterPro" id="IPR031325">
    <property type="entry name" value="RHS_repeat"/>
</dbReference>
<evidence type="ECO:0000256" key="1">
    <source>
        <dbReference type="ARBA" id="ARBA00022737"/>
    </source>
</evidence>
<dbReference type="InterPro" id="IPR022385">
    <property type="entry name" value="Rhs_assc_core"/>
</dbReference>
<dbReference type="Pfam" id="PF05593">
    <property type="entry name" value="RHS_repeat"/>
    <property type="match status" value="6"/>
</dbReference>
<dbReference type="InterPro" id="IPR050708">
    <property type="entry name" value="T6SS_VgrG/RHS"/>
</dbReference>
<protein>
    <recommendedName>
        <fullName evidence="8">YD repeat protein</fullName>
    </recommendedName>
</protein>
<reference evidence="6 7" key="1">
    <citation type="submission" date="2020-02" db="EMBL/GenBank/DDBJ databases">
        <title>Acidophilic actinobacteria isolated from forest soil.</title>
        <authorList>
            <person name="Golinska P."/>
        </authorList>
    </citation>
    <scope>NUCLEOTIDE SEQUENCE [LARGE SCALE GENOMIC DNA]</scope>
    <source>
        <strain evidence="6 7">NL8</strain>
    </source>
</reference>
<feature type="compositionally biased region" description="Basic and acidic residues" evidence="2">
    <location>
        <begin position="316"/>
        <end position="330"/>
    </location>
</feature>
<accession>A0ABS5L169</accession>
<dbReference type="Proteomes" id="UP000730482">
    <property type="component" value="Unassembled WGS sequence"/>
</dbReference>
<feature type="domain" description="Putative T7SS secretion signal" evidence="4">
    <location>
        <begin position="19"/>
        <end position="187"/>
    </location>
</feature>
<dbReference type="InterPro" id="IPR049082">
    <property type="entry name" value="T7SS_signal"/>
</dbReference>
<evidence type="ECO:0000259" key="3">
    <source>
        <dbReference type="Pfam" id="PF20148"/>
    </source>
</evidence>
<feature type="region of interest" description="Disordered" evidence="2">
    <location>
        <begin position="1490"/>
        <end position="1527"/>
    </location>
</feature>
<sequence>MARPSGWDILGLDGDPTPGVVESVQALAKEFGDFAHDVESAYRSLNSFGSDTAALSWVGQTANAFKSNYGPLPGRLQKLYISYSEVSDALSAYAPKLQASQSKADSALRQAQDTQVDLQRTTTNADTAADDLKTAQQNHATNPNPQAVTDAQTAHDAAQKSLDNAKAKMASLTAQAHQAHDDRIAAAKECAKAIHHAQSDGVHNKHWWQHLGADLAKWGGKIGEIAGDIAPVLDVLAIATSWIPGVDVVTAGLAEADNLIALAGTGVQVAGDAMQGHFGDALMGAGMLGATFLGGRALDAVGGKILGKLGGEAEGEERNAVGSVERDAKGEAGATGAETRSADGVSKCSTGGDPVDLVSGQMVTAEVDLELPGVLPVVLRRAYASGYDTGRLFGPGWSSTLDQRLSINDAGIHFAGDDGQILHYPLPDDDQQVLPLRGARWPLIWDRRSDEIRITDPWAGFTWHFPVTHYREENGRIRDLTAITDRHENRISILRDAHGTPTGLEHAAYRLTIDTVFTGAGPRVSGIGLLGADDSTGVLVKQYQYDEQGRLTGVVNSSGLPYGYEWDHADRITAWVDRLGYRYSYEYGADGRVVRGEGDGGYLSASFDYQDDERSTILTDSLGHQTTYRYDEYGHIAAVVDPAGNVTVTSHDREGNLLSRVDPLGARTSYERDANGDVIRMIAADGTVTQIERNAFHQITVVRQPDGGVWRRSYDERGSLSAVTDPAGAVHTFVYAENGAPTGGTDPLGSAVQFETNAAGLPIATTDPLGSVTRVERDDFGRTVAVTDPLGARTEVGWTLEGNRAWYVGPDGGRTTWSYDAEGRQLSVAGPTGATTAFEPGPFGRPIARTDPNGLRHDFLYDTELRLVEVTNPGRETWRYHYDPAGRLESETDFIGRTLAYEHDVAGRLVGRTTGLGERISLDRDVVGRVVGRSAPEGTFTYRYDAAGRLVDGAGPGTSVTYRYDLLGRVTAESVNGLTSTFGYDAAGRRTRRTTPGGSVSDWRFDAAGQAAALDTGTGRLAFTHDIAGRETERTWGANVWLGQEFDAASRPTRQGLWTGDRASAFGFDSTDGHSEVGAAAANRLLLGRDYTWRVDGVPEQVTDTLRGTRRYTVDQVRRVTAVQAADWSETYAYDPVGNLADAQRSDGHDDVSGDWHTTGTLVRRAGRTNFEYDDAGRRTRQTRRTLDGRRKTWTYTWNADDQLTEAVLPDGTVWTYSYDPLGRRTGKTRSDATDGTTLERVVFTWDGARLAEQHHTREDGTVIALTWDYDPGTFRPAAQRSRTWASAADQDTIDEAFHAIITDLVGTPTELVTPDGRIAWHTTTSLWGRTVATTAAPDVDCPLRFPGQYHDAETGLHYNLHRYYDPDTAGYLTPDPLGLAASPNDHAYVPNPLTWIDPLGLIGRKRGESDIFTVYGRVLPDGSQVVYSPEAGHDILPDDEFLGWFDKQANAWNPAEIPPDGPLIWEKSRLGRSLDAIASLMSTGWHHMVLGDEGPHSSPPKEDTWSIEDPRKKPPPGSPSGGCPRP</sequence>
<dbReference type="InterPro" id="IPR006530">
    <property type="entry name" value="YD"/>
</dbReference>
<evidence type="ECO:0000256" key="2">
    <source>
        <dbReference type="SAM" id="MobiDB-lite"/>
    </source>
</evidence>
<feature type="domain" description="DUF6531" evidence="3">
    <location>
        <begin position="352"/>
        <end position="424"/>
    </location>
</feature>
<dbReference type="InterPro" id="IPR045351">
    <property type="entry name" value="DUF6531"/>
</dbReference>
<dbReference type="NCBIfam" id="TIGR03696">
    <property type="entry name" value="Rhs_assc_core"/>
    <property type="match status" value="1"/>
</dbReference>
<dbReference type="Pfam" id="PF21725">
    <property type="entry name" value="T7SS_signal"/>
    <property type="match status" value="1"/>
</dbReference>
<evidence type="ECO:0000313" key="6">
    <source>
        <dbReference type="EMBL" id="MBS2552065.1"/>
    </source>
</evidence>
<evidence type="ECO:0008006" key="8">
    <source>
        <dbReference type="Google" id="ProtNLM"/>
    </source>
</evidence>
<proteinExistence type="predicted"/>
<dbReference type="PRINTS" id="PR00394">
    <property type="entry name" value="RHSPROTEIN"/>
</dbReference>
<dbReference type="EMBL" id="JAAFYZ010000169">
    <property type="protein sequence ID" value="MBS2552065.1"/>
    <property type="molecule type" value="Genomic_DNA"/>
</dbReference>